<organism evidence="9 10">
    <name type="scientific">Taibaiella soli</name>
    <dbReference type="NCBI Taxonomy" id="1649169"/>
    <lineage>
        <taxon>Bacteria</taxon>
        <taxon>Pseudomonadati</taxon>
        <taxon>Bacteroidota</taxon>
        <taxon>Chitinophagia</taxon>
        <taxon>Chitinophagales</taxon>
        <taxon>Chitinophagaceae</taxon>
        <taxon>Taibaiella</taxon>
    </lineage>
</organism>
<dbReference type="EMBL" id="QKTW01000016">
    <property type="protein sequence ID" value="PZF73012.1"/>
    <property type="molecule type" value="Genomic_DNA"/>
</dbReference>
<dbReference type="OrthoDB" id="1522982at2"/>
<keyword evidence="4" id="KW-0998">Cell outer membrane</keyword>
<dbReference type="GO" id="GO:0009279">
    <property type="term" value="C:cell outer membrane"/>
    <property type="evidence" value="ECO:0007669"/>
    <property type="project" value="UniProtKB-SubCell"/>
</dbReference>
<keyword evidence="3 5" id="KW-0472">Membrane</keyword>
<dbReference type="PROSITE" id="PS01068">
    <property type="entry name" value="OMPA_1"/>
    <property type="match status" value="1"/>
</dbReference>
<keyword evidence="10" id="KW-1185">Reference proteome</keyword>
<dbReference type="SUPFAM" id="SSF103088">
    <property type="entry name" value="OmpA-like"/>
    <property type="match status" value="1"/>
</dbReference>
<evidence type="ECO:0000256" key="4">
    <source>
        <dbReference type="ARBA" id="ARBA00023237"/>
    </source>
</evidence>
<dbReference type="AlphaFoldDB" id="A0A2W2AHI9"/>
<dbReference type="InterPro" id="IPR006664">
    <property type="entry name" value="OMP_bac"/>
</dbReference>
<feature type="domain" description="OmpA-like" evidence="8">
    <location>
        <begin position="349"/>
        <end position="466"/>
    </location>
</feature>
<dbReference type="PROSITE" id="PS51123">
    <property type="entry name" value="OMPA_2"/>
    <property type="match status" value="1"/>
</dbReference>
<evidence type="ECO:0000256" key="7">
    <source>
        <dbReference type="SAM" id="SignalP"/>
    </source>
</evidence>
<dbReference type="GO" id="GO:0005509">
    <property type="term" value="F:calcium ion binding"/>
    <property type="evidence" value="ECO:0007669"/>
    <property type="project" value="InterPro"/>
</dbReference>
<feature type="signal peptide" evidence="7">
    <location>
        <begin position="1"/>
        <end position="21"/>
    </location>
</feature>
<dbReference type="Pfam" id="PF00691">
    <property type="entry name" value="OmpA"/>
    <property type="match status" value="1"/>
</dbReference>
<dbReference type="PRINTS" id="PR01021">
    <property type="entry name" value="OMPADOMAIN"/>
</dbReference>
<proteinExistence type="predicted"/>
<dbReference type="GO" id="GO:0007155">
    <property type="term" value="P:cell adhesion"/>
    <property type="evidence" value="ECO:0007669"/>
    <property type="project" value="InterPro"/>
</dbReference>
<sequence length="467" mass="51858">MIMKIKFLLPVLLLCSFWANAQKMQGIGIHFGGYDFYGPQTNNYLFSDQYHYSYNSEKGAYDTSTRSHLFWNPMVKFTYWFQLNKHLDLNLGLSLANLEYPTDRPDSDYINKYHYNTAGTRNEKFLGEFDARINYNIIPKEDYLFSPYVFAGINASYHDIFWGADIPLGIGVNVNLSGKKTNPIYLNLESGYKIAGTDHDQNHLQHSIGIVYWFKPGYKPPKAVTPPPPVIIKDTDNDGVPDDEDACPTIAGPAALNGCPDSDNDGIADNKDECPLVAGLPQFNGCPDSDGDGIPDNKDKCPYVAGLAQYDGCPPPDADKDGVPDTEDRCPNDPGPASNQGCPEIKQETVRQVEKAAKAIFFETGKATIKKASYKQLDVVVKVMKDNPSYFADIEGHTDNVGSHDLNMGLSQKRAEAVKNYFVKKGISEDRLTAQGFGETQPIATNETATGRAANRRTVIKLRNFKK</sequence>
<dbReference type="InterPro" id="IPR003367">
    <property type="entry name" value="Thrombospondin_3-like_rpt"/>
</dbReference>
<dbReference type="SUPFAM" id="SSF103647">
    <property type="entry name" value="TSP type-3 repeat"/>
    <property type="match status" value="1"/>
</dbReference>
<dbReference type="InterPro" id="IPR028974">
    <property type="entry name" value="TSP_type-3_rpt"/>
</dbReference>
<reference evidence="9 10" key="1">
    <citation type="submission" date="2018-06" db="EMBL/GenBank/DDBJ databases">
        <title>Mucibacter soli gen. nov., sp. nov., a new member of the family Chitinophagaceae producing mucin.</title>
        <authorList>
            <person name="Kim M.-K."/>
            <person name="Park S."/>
            <person name="Kim T.-S."/>
            <person name="Joung Y."/>
            <person name="Han J.-H."/>
            <person name="Kim S.B."/>
        </authorList>
    </citation>
    <scope>NUCLEOTIDE SEQUENCE [LARGE SCALE GENOMIC DNA]</scope>
    <source>
        <strain evidence="9 10">R1-15</strain>
    </source>
</reference>
<name>A0A2W2AHI9_9BACT</name>
<evidence type="ECO:0000256" key="5">
    <source>
        <dbReference type="PROSITE-ProRule" id="PRU00473"/>
    </source>
</evidence>
<evidence type="ECO:0000256" key="1">
    <source>
        <dbReference type="ARBA" id="ARBA00004442"/>
    </source>
</evidence>
<feature type="compositionally biased region" description="Basic and acidic residues" evidence="6">
    <location>
        <begin position="317"/>
        <end position="331"/>
    </location>
</feature>
<dbReference type="InterPro" id="IPR036737">
    <property type="entry name" value="OmpA-like_sf"/>
</dbReference>
<feature type="region of interest" description="Disordered" evidence="6">
    <location>
        <begin position="312"/>
        <end position="342"/>
    </location>
</feature>
<dbReference type="Pfam" id="PF02412">
    <property type="entry name" value="TSP_3"/>
    <property type="match status" value="4"/>
</dbReference>
<dbReference type="InterPro" id="IPR050330">
    <property type="entry name" value="Bact_OuterMem_StrucFunc"/>
</dbReference>
<protein>
    <submittedName>
        <fullName evidence="9">OmpA family protein</fullName>
    </submittedName>
</protein>
<dbReference type="InterPro" id="IPR006690">
    <property type="entry name" value="OMPA-like_CS"/>
</dbReference>
<dbReference type="PANTHER" id="PTHR30329">
    <property type="entry name" value="STATOR ELEMENT OF FLAGELLAR MOTOR COMPLEX"/>
    <property type="match status" value="1"/>
</dbReference>
<dbReference type="InterPro" id="IPR006665">
    <property type="entry name" value="OmpA-like"/>
</dbReference>
<feature type="chain" id="PRO_5016051146" evidence="7">
    <location>
        <begin position="22"/>
        <end position="467"/>
    </location>
</feature>
<evidence type="ECO:0000256" key="2">
    <source>
        <dbReference type="ARBA" id="ARBA00022729"/>
    </source>
</evidence>
<evidence type="ECO:0000256" key="6">
    <source>
        <dbReference type="SAM" id="MobiDB-lite"/>
    </source>
</evidence>
<dbReference type="Proteomes" id="UP000248745">
    <property type="component" value="Unassembled WGS sequence"/>
</dbReference>
<evidence type="ECO:0000313" key="9">
    <source>
        <dbReference type="EMBL" id="PZF73012.1"/>
    </source>
</evidence>
<comment type="subcellular location">
    <subcellularLocation>
        <location evidence="1">Cell outer membrane</location>
    </subcellularLocation>
</comment>
<accession>A0A2W2AHI9</accession>
<dbReference type="CDD" id="cd07185">
    <property type="entry name" value="OmpA_C-like"/>
    <property type="match status" value="1"/>
</dbReference>
<comment type="caution">
    <text evidence="9">The sequence shown here is derived from an EMBL/GenBank/DDBJ whole genome shotgun (WGS) entry which is preliminary data.</text>
</comment>
<dbReference type="Gene3D" id="3.30.1330.60">
    <property type="entry name" value="OmpA-like domain"/>
    <property type="match status" value="1"/>
</dbReference>
<evidence type="ECO:0000259" key="8">
    <source>
        <dbReference type="PROSITE" id="PS51123"/>
    </source>
</evidence>
<gene>
    <name evidence="9" type="ORF">DN068_11425</name>
</gene>
<dbReference type="Gene3D" id="4.10.1080.10">
    <property type="entry name" value="TSP type-3 repeat"/>
    <property type="match status" value="1"/>
</dbReference>
<dbReference type="PANTHER" id="PTHR30329:SF21">
    <property type="entry name" value="LIPOPROTEIN YIAD-RELATED"/>
    <property type="match status" value="1"/>
</dbReference>
<evidence type="ECO:0000313" key="10">
    <source>
        <dbReference type="Proteomes" id="UP000248745"/>
    </source>
</evidence>
<keyword evidence="2 7" id="KW-0732">Signal</keyword>
<evidence type="ECO:0000256" key="3">
    <source>
        <dbReference type="ARBA" id="ARBA00023136"/>
    </source>
</evidence>